<proteinExistence type="predicted"/>
<dbReference type="OrthoDB" id="7392124at2"/>
<dbReference type="InterPro" id="IPR007475">
    <property type="entry name" value="UbiK"/>
</dbReference>
<dbReference type="EMBL" id="NPEX01000504">
    <property type="protein sequence ID" value="RAI36172.1"/>
    <property type="molecule type" value="Genomic_DNA"/>
</dbReference>
<evidence type="ECO:0000313" key="2">
    <source>
        <dbReference type="EMBL" id="RAI36172.1"/>
    </source>
</evidence>
<dbReference type="RefSeq" id="WP_111423403.1">
    <property type="nucleotide sequence ID" value="NZ_NPEX01000504.1"/>
</dbReference>
<protein>
    <recommendedName>
        <fullName evidence="4">Pyrroline-5-carboxylate reductase</fullName>
    </recommendedName>
</protein>
<gene>
    <name evidence="2" type="ORF">CH341_30510</name>
</gene>
<reference evidence="2 3" key="1">
    <citation type="submission" date="2017-07" db="EMBL/GenBank/DDBJ databases">
        <title>Draft Genome Sequences of Select Purple Nonsulfur Bacteria.</title>
        <authorList>
            <person name="Lasarre B."/>
            <person name="Mckinlay J.B."/>
        </authorList>
    </citation>
    <scope>NUCLEOTIDE SEQUENCE [LARGE SCALE GENOMIC DNA]</scope>
    <source>
        <strain evidence="2 3">DSM 5909</strain>
    </source>
</reference>
<keyword evidence="3" id="KW-1185">Reference proteome</keyword>
<evidence type="ECO:0000256" key="1">
    <source>
        <dbReference type="SAM" id="Coils"/>
    </source>
</evidence>
<organism evidence="2 3">
    <name type="scientific">Rhodoplanes roseus</name>
    <dbReference type="NCBI Taxonomy" id="29409"/>
    <lineage>
        <taxon>Bacteria</taxon>
        <taxon>Pseudomonadati</taxon>
        <taxon>Pseudomonadota</taxon>
        <taxon>Alphaproteobacteria</taxon>
        <taxon>Hyphomicrobiales</taxon>
        <taxon>Nitrobacteraceae</taxon>
        <taxon>Rhodoplanes</taxon>
    </lineage>
</organism>
<evidence type="ECO:0008006" key="4">
    <source>
        <dbReference type="Google" id="ProtNLM"/>
    </source>
</evidence>
<evidence type="ECO:0000313" key="3">
    <source>
        <dbReference type="Proteomes" id="UP000249130"/>
    </source>
</evidence>
<sequence>MAQTSSRFFDEMARMMNDAAGVAQGVRREAETLIKAQAERILRDMDVVQREEFEAVKEMARLAREENEVLKARLAALEAKLAPSSPNGLDTGTTAVG</sequence>
<feature type="coiled-coil region" evidence="1">
    <location>
        <begin position="53"/>
        <end position="80"/>
    </location>
</feature>
<name>A0A327KFR6_9BRAD</name>
<accession>A0A327KFR6</accession>
<comment type="caution">
    <text evidence="2">The sequence shown here is derived from an EMBL/GenBank/DDBJ whole genome shotgun (WGS) entry which is preliminary data.</text>
</comment>
<keyword evidence="1" id="KW-0175">Coiled coil</keyword>
<dbReference type="AlphaFoldDB" id="A0A327KFR6"/>
<dbReference type="Pfam" id="PF04380">
    <property type="entry name" value="BMFP"/>
    <property type="match status" value="1"/>
</dbReference>
<dbReference type="Proteomes" id="UP000249130">
    <property type="component" value="Unassembled WGS sequence"/>
</dbReference>